<dbReference type="InterPro" id="IPR036908">
    <property type="entry name" value="RlpA-like_sf"/>
</dbReference>
<feature type="compositionally biased region" description="Basic and acidic residues" evidence="2">
    <location>
        <begin position="53"/>
        <end position="66"/>
    </location>
</feature>
<dbReference type="SUPFAM" id="SSF50685">
    <property type="entry name" value="Barwin-like endoglucanases"/>
    <property type="match status" value="1"/>
</dbReference>
<dbReference type="AlphaFoldDB" id="D2JY94"/>
<name>D2JY94_FLAVE</name>
<feature type="region of interest" description="Disordered" evidence="2">
    <location>
        <begin position="28"/>
        <end position="80"/>
    </location>
</feature>
<keyword evidence="1 3" id="KW-0732">Signal</keyword>
<protein>
    <submittedName>
        <fullName evidence="4">Expansin family protein</fullName>
    </submittedName>
</protein>
<evidence type="ECO:0000256" key="2">
    <source>
        <dbReference type="SAM" id="MobiDB-lite"/>
    </source>
</evidence>
<dbReference type="PANTHER" id="PTHR31836:SF28">
    <property type="entry name" value="SRCR DOMAIN-CONTAINING PROTEIN-RELATED"/>
    <property type="match status" value="1"/>
</dbReference>
<dbReference type="EMBL" id="GU136435">
    <property type="protein sequence ID" value="ACZ59470.1"/>
    <property type="molecule type" value="mRNA"/>
</dbReference>
<feature type="chain" id="PRO_5003032332" evidence="3">
    <location>
        <begin position="19"/>
        <end position="250"/>
    </location>
</feature>
<proteinExistence type="evidence at transcript level"/>
<dbReference type="PANTHER" id="PTHR31836">
    <property type="match status" value="1"/>
</dbReference>
<feature type="region of interest" description="Disordered" evidence="2">
    <location>
        <begin position="94"/>
        <end position="142"/>
    </location>
</feature>
<evidence type="ECO:0000313" key="4">
    <source>
        <dbReference type="EMBL" id="ACZ59470.1"/>
    </source>
</evidence>
<reference evidence="4" key="1">
    <citation type="submission" date="2009-09" db="EMBL/GenBank/DDBJ databases">
        <authorList>
            <person name="Lee C.S."/>
            <person name="Joh J.H."/>
            <person name="Kong W.S."/>
            <person name="Kim K.Y."/>
            <person name="Kim N.K."/>
            <person name="Park H.R."/>
            <person name="Son E.S."/>
            <person name="Kim Y.S."/>
            <person name="Kim S.R."/>
        </authorList>
    </citation>
    <scope>NUCLEOTIDE SEQUENCE</scope>
</reference>
<dbReference type="CDD" id="cd22191">
    <property type="entry name" value="DPBB_RlpA_EXP_N-like"/>
    <property type="match status" value="1"/>
</dbReference>
<accession>D2JY94</accession>
<dbReference type="Gene3D" id="2.40.40.10">
    <property type="entry name" value="RlpA-like domain"/>
    <property type="match status" value="1"/>
</dbReference>
<feature type="signal peptide" evidence="3">
    <location>
        <begin position="1"/>
        <end position="18"/>
    </location>
</feature>
<dbReference type="InterPro" id="IPR051477">
    <property type="entry name" value="Expansin_CellWall"/>
</dbReference>
<evidence type="ECO:0000256" key="1">
    <source>
        <dbReference type="ARBA" id="ARBA00022729"/>
    </source>
</evidence>
<evidence type="ECO:0000256" key="3">
    <source>
        <dbReference type="SAM" id="SignalP"/>
    </source>
</evidence>
<organism evidence="4">
    <name type="scientific">Flammulina velutipes</name>
    <name type="common">Agaricus velutipes</name>
    <dbReference type="NCBI Taxonomy" id="38945"/>
    <lineage>
        <taxon>Eukaryota</taxon>
        <taxon>Fungi</taxon>
        <taxon>Dikarya</taxon>
        <taxon>Basidiomycota</taxon>
        <taxon>Agaricomycotina</taxon>
        <taxon>Agaricomycetes</taxon>
        <taxon>Agaricomycetidae</taxon>
        <taxon>Agaricales</taxon>
        <taxon>Marasmiineae</taxon>
        <taxon>Physalacriaceae</taxon>
        <taxon>Flammulina</taxon>
    </lineage>
</organism>
<sequence length="250" mass="26572">MLFRNIILALTCTATAFATSSHVVRGGRHMQRHSNLSRADPVAPVQRRASSNRRRDLTRRQCRQRESTTTSSSIAAEPTVAAAEVFTPEVVAEVPTTSAEPTTEAAPTQEAYTPAPETTTAEAAPAETYSPPAADTGSSSGSGESFTGQVTYYATGLGACGITNNDNQPIAAVSKLLFDSYPGYDGVNPNNNPMCGKYINLHYGGNTVSIQAVDRCEGCAFYDLDLSPSSFEQLASFSLGRLSGATWEWA</sequence>